<evidence type="ECO:0000313" key="4">
    <source>
        <dbReference type="EMBL" id="PLW43494.1"/>
    </source>
</evidence>
<evidence type="ECO:0000313" key="3">
    <source>
        <dbReference type="EMBL" id="PLW18054.1"/>
    </source>
</evidence>
<name>A0A2N5V0I7_9BASI</name>
<evidence type="ECO:0000256" key="1">
    <source>
        <dbReference type="SAM" id="MobiDB-lite"/>
    </source>
</evidence>
<gene>
    <name evidence="3" type="ORF">PCANC_14726</name>
    <name evidence="4" type="ORF">PCASD_06740</name>
</gene>
<proteinExistence type="predicted"/>
<dbReference type="EMBL" id="PGCJ01000838">
    <property type="protein sequence ID" value="PLW18054.1"/>
    <property type="molecule type" value="Genomic_DNA"/>
</dbReference>
<comment type="caution">
    <text evidence="4">The sequence shown here is derived from an EMBL/GenBank/DDBJ whole genome shotgun (WGS) entry which is preliminary data.</text>
</comment>
<keyword evidence="5" id="KW-1185">Reference proteome</keyword>
<evidence type="ECO:0000313" key="5">
    <source>
        <dbReference type="Proteomes" id="UP000235388"/>
    </source>
</evidence>
<dbReference type="Proteomes" id="UP000235388">
    <property type="component" value="Unassembled WGS sequence"/>
</dbReference>
<organism evidence="4 6">
    <name type="scientific">Puccinia coronata f. sp. avenae</name>
    <dbReference type="NCBI Taxonomy" id="200324"/>
    <lineage>
        <taxon>Eukaryota</taxon>
        <taxon>Fungi</taxon>
        <taxon>Dikarya</taxon>
        <taxon>Basidiomycota</taxon>
        <taxon>Pucciniomycotina</taxon>
        <taxon>Pucciniomycetes</taxon>
        <taxon>Pucciniales</taxon>
        <taxon>Pucciniaceae</taxon>
        <taxon>Puccinia</taxon>
    </lineage>
</organism>
<sequence>MQQGAVRSILLPNNTITRPEGTYRFRPCLLAYLILSGVAIVVASPNFLLDRSSTPALRIDLNHPPVGECSATPDQRVANQVQTNQPDGSPPAGPRLTTSDKEALRGFHYRSSERLSGRPEDVFKIFKTKIKTFPCPMGPHPSRKDHTWLPLTLMYHPDPIDPTGQVIRITSADRKVVDFALLISRFRKLIAYANKLHGDILKRCPNVEESWKNKLHDTLFEWILRETFDNSNPHYFPMMSIVPMLDGWDKVEKKFAETQQELIWYLSRSDTPDSELSVTIAYNLVKRYQDYHLASYY</sequence>
<feature type="region of interest" description="Disordered" evidence="1">
    <location>
        <begin position="81"/>
        <end position="101"/>
    </location>
</feature>
<dbReference type="EMBL" id="PGCI01000067">
    <property type="protein sequence ID" value="PLW43494.1"/>
    <property type="molecule type" value="Genomic_DNA"/>
</dbReference>
<accession>A0A2N5V0I7</accession>
<protein>
    <submittedName>
        <fullName evidence="4">Uncharacterized protein</fullName>
    </submittedName>
</protein>
<reference evidence="5 6" key="1">
    <citation type="submission" date="2017-11" db="EMBL/GenBank/DDBJ databases">
        <title>De novo assembly and phasing of dikaryotic genomes from two isolates of Puccinia coronata f. sp. avenae, the causal agent of oat crown rust.</title>
        <authorList>
            <person name="Miller M.E."/>
            <person name="Zhang Y."/>
            <person name="Omidvar V."/>
            <person name="Sperschneider J."/>
            <person name="Schwessinger B."/>
            <person name="Raley C."/>
            <person name="Palmer J.M."/>
            <person name="Garnica D."/>
            <person name="Upadhyaya N."/>
            <person name="Rathjen J."/>
            <person name="Taylor J.M."/>
            <person name="Park R.F."/>
            <person name="Dodds P.N."/>
            <person name="Hirsch C.D."/>
            <person name="Kianian S.F."/>
            <person name="Figueroa M."/>
        </authorList>
    </citation>
    <scope>NUCLEOTIDE SEQUENCE [LARGE SCALE GENOMIC DNA]</scope>
    <source>
        <strain evidence="3">12NC29</strain>
        <strain evidence="4">12SD80</strain>
    </source>
</reference>
<keyword evidence="2" id="KW-0812">Transmembrane</keyword>
<feature type="transmembrane region" description="Helical" evidence="2">
    <location>
        <begin position="29"/>
        <end position="49"/>
    </location>
</feature>
<dbReference type="AlphaFoldDB" id="A0A2N5V0I7"/>
<keyword evidence="2" id="KW-1133">Transmembrane helix</keyword>
<dbReference type="Proteomes" id="UP000235392">
    <property type="component" value="Unassembled WGS sequence"/>
</dbReference>
<evidence type="ECO:0000313" key="6">
    <source>
        <dbReference type="Proteomes" id="UP000235392"/>
    </source>
</evidence>
<evidence type="ECO:0000256" key="2">
    <source>
        <dbReference type="SAM" id="Phobius"/>
    </source>
</evidence>
<keyword evidence="2" id="KW-0472">Membrane</keyword>